<dbReference type="InterPro" id="IPR003439">
    <property type="entry name" value="ABC_transporter-like_ATP-bd"/>
</dbReference>
<accession>A0A9W7DEK3</accession>
<proteinExistence type="predicted"/>
<comment type="subcellular location">
    <subcellularLocation>
        <location evidence="1">Membrane</location>
        <topology evidence="1">Multi-pass membrane protein</topology>
    </subcellularLocation>
</comment>
<dbReference type="Pfam" id="PF00005">
    <property type="entry name" value="ABC_tran"/>
    <property type="match status" value="2"/>
</dbReference>
<dbReference type="EMBL" id="BSXU01001278">
    <property type="protein sequence ID" value="GMG25692.1"/>
    <property type="molecule type" value="Genomic_DNA"/>
</dbReference>
<dbReference type="FunFam" id="3.40.50.300:FF:000604">
    <property type="entry name" value="ABC transporter B family member 28"/>
    <property type="match status" value="1"/>
</dbReference>
<feature type="transmembrane region" description="Helical" evidence="8">
    <location>
        <begin position="832"/>
        <end position="852"/>
    </location>
</feature>
<feature type="domain" description="ABC transmembrane type-1" evidence="10">
    <location>
        <begin position="52"/>
        <end position="348"/>
    </location>
</feature>
<feature type="transmembrane region" description="Helical" evidence="8">
    <location>
        <begin position="971"/>
        <end position="993"/>
    </location>
</feature>
<feature type="domain" description="ABC transporter" evidence="9">
    <location>
        <begin position="383"/>
        <end position="629"/>
    </location>
</feature>
<feature type="transmembrane region" description="Helical" evidence="8">
    <location>
        <begin position="207"/>
        <end position="228"/>
    </location>
</feature>
<evidence type="ECO:0000256" key="8">
    <source>
        <dbReference type="SAM" id="Phobius"/>
    </source>
</evidence>
<evidence type="ECO:0000259" key="9">
    <source>
        <dbReference type="PROSITE" id="PS50893"/>
    </source>
</evidence>
<keyword evidence="4" id="KW-0547">Nucleotide-binding</keyword>
<dbReference type="SMART" id="SM00382">
    <property type="entry name" value="AAA"/>
    <property type="match status" value="2"/>
</dbReference>
<dbReference type="CDD" id="cd18578">
    <property type="entry name" value="ABC_6TM_Pgp_ABCB1_D2_like"/>
    <property type="match status" value="1"/>
</dbReference>
<keyword evidence="6 8" id="KW-1133">Transmembrane helix</keyword>
<feature type="transmembrane region" description="Helical" evidence="8">
    <location>
        <begin position="106"/>
        <end position="130"/>
    </location>
</feature>
<evidence type="ECO:0000259" key="10">
    <source>
        <dbReference type="PROSITE" id="PS50929"/>
    </source>
</evidence>
<feature type="transmembrane region" description="Helical" evidence="8">
    <location>
        <begin position="183"/>
        <end position="201"/>
    </location>
</feature>
<feature type="transmembrane region" description="Helical" evidence="8">
    <location>
        <begin position="858"/>
        <end position="878"/>
    </location>
</feature>
<dbReference type="InterPro" id="IPR039421">
    <property type="entry name" value="Type_1_exporter"/>
</dbReference>
<sequence length="1239" mass="138717">MGKEDFVLTDSAGSTPISAYFTEKEDTISTNSVSDTPTTKIGIFHFLEKKDALLVTVGIIASAMVSVVPVASTIMVNRLFEKFTHFIQGKYRSTGSFIDDLKWACFSLALIGLGQTILGWFQVTSFVILAERQQSRLRSKIFNSLFEKTFNWFESKPELAGDLIQVNRCIEEYRSGLSEPLSLVVRNIGSIISLLIVSFYYSWRLSLVVMATFPVISIVTSLLTVMIAKWIKVEDDASSEAIKILEWNLINFKWVKSMSSRLIEQDKMQESLDKASTGFKKYRFYNSLNIGAVTSLALMMFVQSFWFGSWLVKKNYNSPGDIVSCFYSLLTVSQSFNALSVLFVFVQKSFINLSKSVSFIDFDTTDIITTSDFIPQEELRGDILFNDVAFKYSSRDSNEDILKNISLSIPSHRTTFLVGKSGSGKSTIGSLLLNLYQLKSGMITIDGYDIAKLNNIWLNTQTTLLQQTCTLINGSIRDNIALGLAYRYEELSDVPDDIVNEAAEFARLGDFIKTLPEGINTHVGSDDNAIKLSGGQKQRIALARAKIRDSPILILDESFSAIDISQRNFLLNSIRTWRKGKTTIMITHELSQIGTEDLVYVLDHGRVIESGKKNQLLNRKNSHFNQMNEYELQLQKSGRMDMEVAHFNGEENQFDIKSPSQILNEEKLETKYEKSAKYDIETGDGKDDKETASLKETIQLILKFMDSYHKFIMACGLILGMFASVLSPVFAYCFSKLINGIVPTKTGLSSNHYILEWSMIATGIAIATGFFSCGSKFLLSYAAEHFINNIRSATFKKLHLQDVQWFEACNANEISSLLINDSRELRSVCSDFISAVASLILVLGVGITWSIVAGWKLALVGLSFGPLFLLMTLFYNFLSQNVENKYKTGIVSLEDVVHEAVLCIKTVICLNLKDYFKLRFRVNLNYINRIGFKRALVLGFGFDFSATLINLVQAVMFFYGLKLTVEGEYNLAQVMEVVVLMMFSVGSMMSMLSSVPNLSRGLRASSKIKQLLELKDDPNLITGFSEPNFGAFEGTSTYDLKNVSFAYPTMKGKNILNNLSLSIPKNEILCLVGESGCGKTTLISLLQRYYPVTSGSLKLLGQDINTFNLNSIISNLAIVTQDHYFTETTLRENLLYSNPYKDHISDEIIMRALKQVNLYDFVSSLPEGLQTKLGSSQSSLISGGQAQRFSIARGLLRAAKIYILDECTSSLDPENADNVKELIKELKGEATVILAHLIR</sequence>
<evidence type="ECO:0000256" key="4">
    <source>
        <dbReference type="ARBA" id="ARBA00022741"/>
    </source>
</evidence>
<dbReference type="PANTHER" id="PTHR43394:SF15">
    <property type="entry name" value="ALPHA-FACTOR-TRANSPORTING ATPASE"/>
    <property type="match status" value="1"/>
</dbReference>
<dbReference type="GO" id="GO:0005524">
    <property type="term" value="F:ATP binding"/>
    <property type="evidence" value="ECO:0007669"/>
    <property type="project" value="UniProtKB-KW"/>
</dbReference>
<dbReference type="GO" id="GO:0090374">
    <property type="term" value="P:oligopeptide export from mitochondrion"/>
    <property type="evidence" value="ECO:0007669"/>
    <property type="project" value="TreeGrafter"/>
</dbReference>
<feature type="domain" description="ABC transporter" evidence="9">
    <location>
        <begin position="1038"/>
        <end position="1238"/>
    </location>
</feature>
<dbReference type="InterPro" id="IPR017871">
    <property type="entry name" value="ABC_transporter-like_CS"/>
</dbReference>
<dbReference type="SUPFAM" id="SSF90123">
    <property type="entry name" value="ABC transporter transmembrane region"/>
    <property type="match status" value="2"/>
</dbReference>
<dbReference type="CDD" id="cd18577">
    <property type="entry name" value="ABC_6TM_Pgp_ABCB1_D1_like"/>
    <property type="match status" value="1"/>
</dbReference>
<dbReference type="OrthoDB" id="6500128at2759"/>
<keyword evidence="2" id="KW-0813">Transport</keyword>
<dbReference type="SUPFAM" id="SSF52540">
    <property type="entry name" value="P-loop containing nucleoside triphosphate hydrolases"/>
    <property type="match status" value="2"/>
</dbReference>
<dbReference type="Gene3D" id="1.20.1560.10">
    <property type="entry name" value="ABC transporter type 1, transmembrane domain"/>
    <property type="match status" value="1"/>
</dbReference>
<keyword evidence="7 8" id="KW-0472">Membrane</keyword>
<dbReference type="Pfam" id="PF00664">
    <property type="entry name" value="ABC_membrane"/>
    <property type="match status" value="2"/>
</dbReference>
<evidence type="ECO:0000256" key="5">
    <source>
        <dbReference type="ARBA" id="ARBA00022840"/>
    </source>
</evidence>
<dbReference type="GO" id="GO:0015421">
    <property type="term" value="F:ABC-type oligopeptide transporter activity"/>
    <property type="evidence" value="ECO:0007669"/>
    <property type="project" value="TreeGrafter"/>
</dbReference>
<evidence type="ECO:0000256" key="6">
    <source>
        <dbReference type="ARBA" id="ARBA00022989"/>
    </source>
</evidence>
<dbReference type="GO" id="GO:0016887">
    <property type="term" value="F:ATP hydrolysis activity"/>
    <property type="evidence" value="ECO:0007669"/>
    <property type="project" value="InterPro"/>
</dbReference>
<dbReference type="PANTHER" id="PTHR43394">
    <property type="entry name" value="ATP-DEPENDENT PERMEASE MDL1, MITOCHONDRIAL"/>
    <property type="match status" value="1"/>
</dbReference>
<keyword evidence="3 8" id="KW-0812">Transmembrane</keyword>
<evidence type="ECO:0000256" key="3">
    <source>
        <dbReference type="ARBA" id="ARBA00022692"/>
    </source>
</evidence>
<dbReference type="AlphaFoldDB" id="A0A9W7DEK3"/>
<organism evidence="11 12">
    <name type="scientific">Ambrosiozyma monospora</name>
    <name type="common">Yeast</name>
    <name type="synonym">Endomycopsis monosporus</name>
    <dbReference type="NCBI Taxonomy" id="43982"/>
    <lineage>
        <taxon>Eukaryota</taxon>
        <taxon>Fungi</taxon>
        <taxon>Dikarya</taxon>
        <taxon>Ascomycota</taxon>
        <taxon>Saccharomycotina</taxon>
        <taxon>Pichiomycetes</taxon>
        <taxon>Pichiales</taxon>
        <taxon>Pichiaceae</taxon>
        <taxon>Ambrosiozyma</taxon>
    </lineage>
</organism>
<evidence type="ECO:0000313" key="12">
    <source>
        <dbReference type="Proteomes" id="UP001165063"/>
    </source>
</evidence>
<feature type="transmembrane region" description="Helical" evidence="8">
    <location>
        <begin position="935"/>
        <end position="959"/>
    </location>
</feature>
<gene>
    <name evidence="11" type="ORF">Amon01_000315600</name>
</gene>
<feature type="transmembrane region" description="Helical" evidence="8">
    <location>
        <begin position="752"/>
        <end position="771"/>
    </location>
</feature>
<evidence type="ECO:0000256" key="1">
    <source>
        <dbReference type="ARBA" id="ARBA00004141"/>
    </source>
</evidence>
<name>A0A9W7DEK3_AMBMO</name>
<feature type="transmembrane region" description="Helical" evidence="8">
    <location>
        <begin position="711"/>
        <end position="732"/>
    </location>
</feature>
<dbReference type="PROSITE" id="PS50929">
    <property type="entry name" value="ABC_TM1F"/>
    <property type="match status" value="2"/>
</dbReference>
<dbReference type="PROSITE" id="PS00211">
    <property type="entry name" value="ABC_TRANSPORTER_1"/>
    <property type="match status" value="1"/>
</dbReference>
<dbReference type="InterPro" id="IPR027417">
    <property type="entry name" value="P-loop_NTPase"/>
</dbReference>
<dbReference type="Proteomes" id="UP001165063">
    <property type="component" value="Unassembled WGS sequence"/>
</dbReference>
<evidence type="ECO:0000256" key="7">
    <source>
        <dbReference type="ARBA" id="ARBA00023136"/>
    </source>
</evidence>
<dbReference type="Gene3D" id="3.40.50.300">
    <property type="entry name" value="P-loop containing nucleotide triphosphate hydrolases"/>
    <property type="match status" value="2"/>
</dbReference>
<keyword evidence="5" id="KW-0067">ATP-binding</keyword>
<reference evidence="11" key="1">
    <citation type="submission" date="2023-04" db="EMBL/GenBank/DDBJ databases">
        <title>Ambrosiozyma monospora NBRC 1965.</title>
        <authorList>
            <person name="Ichikawa N."/>
            <person name="Sato H."/>
            <person name="Tonouchi N."/>
        </authorList>
    </citation>
    <scope>NUCLEOTIDE SEQUENCE</scope>
    <source>
        <strain evidence="11">NBRC 1965</strain>
    </source>
</reference>
<feature type="transmembrane region" description="Helical" evidence="8">
    <location>
        <begin position="326"/>
        <end position="346"/>
    </location>
</feature>
<feature type="transmembrane region" description="Helical" evidence="8">
    <location>
        <begin position="284"/>
        <end position="306"/>
    </location>
</feature>
<comment type="caution">
    <text evidence="11">The sequence shown here is derived from an EMBL/GenBank/DDBJ whole genome shotgun (WGS) entry which is preliminary data.</text>
</comment>
<dbReference type="PROSITE" id="PS50893">
    <property type="entry name" value="ABC_TRANSPORTER_2"/>
    <property type="match status" value="2"/>
</dbReference>
<dbReference type="InterPro" id="IPR011527">
    <property type="entry name" value="ABC1_TM_dom"/>
</dbReference>
<dbReference type="InterPro" id="IPR036640">
    <property type="entry name" value="ABC1_TM_sf"/>
</dbReference>
<evidence type="ECO:0000256" key="2">
    <source>
        <dbReference type="ARBA" id="ARBA00022448"/>
    </source>
</evidence>
<dbReference type="GO" id="GO:0005743">
    <property type="term" value="C:mitochondrial inner membrane"/>
    <property type="evidence" value="ECO:0007669"/>
    <property type="project" value="TreeGrafter"/>
</dbReference>
<dbReference type="InterPro" id="IPR003593">
    <property type="entry name" value="AAA+_ATPase"/>
</dbReference>
<feature type="domain" description="ABC transmembrane type-1" evidence="10">
    <location>
        <begin position="716"/>
        <end position="1000"/>
    </location>
</feature>
<evidence type="ECO:0000313" key="11">
    <source>
        <dbReference type="EMBL" id="GMG25692.1"/>
    </source>
</evidence>
<protein>
    <submittedName>
        <fullName evidence="11">Unnamed protein product</fullName>
    </submittedName>
</protein>
<keyword evidence="12" id="KW-1185">Reference proteome</keyword>
<feature type="transmembrane region" description="Helical" evidence="8">
    <location>
        <begin position="52"/>
        <end position="76"/>
    </location>
</feature>